<accession>A0A9N8H9N7</accession>
<dbReference type="Proteomes" id="UP001153069">
    <property type="component" value="Unassembled WGS sequence"/>
</dbReference>
<sequence>MDAINSKGGNAGGGWDVDSITTEDAEMLAELFSKSDDETCMIKDHDVVLKIVSCPTKGTRIWKEKVRFLLGTRKLSREDIEALSAMQNSFYRHLFCCSKRYNDPADVGSTNVSFWVSLKLVKEKKQIEWVLDMDDVRHIKIGKELVPVVPASDDCIRDEIFLSKGISTLERNAKIKCKKKQRRQAAALTPSVSQQGTERGAPTKPAAPPIGEANDAKCSKFASALGSSIRDDVNAAAA</sequence>
<keyword evidence="3" id="KW-1185">Reference proteome</keyword>
<reference evidence="2" key="1">
    <citation type="submission" date="2020-06" db="EMBL/GenBank/DDBJ databases">
        <authorList>
            <consortium name="Plant Systems Biology data submission"/>
        </authorList>
    </citation>
    <scope>NUCLEOTIDE SEQUENCE</scope>
    <source>
        <strain evidence="2">D6</strain>
    </source>
</reference>
<proteinExistence type="predicted"/>
<organism evidence="2 3">
    <name type="scientific">Seminavis robusta</name>
    <dbReference type="NCBI Taxonomy" id="568900"/>
    <lineage>
        <taxon>Eukaryota</taxon>
        <taxon>Sar</taxon>
        <taxon>Stramenopiles</taxon>
        <taxon>Ochrophyta</taxon>
        <taxon>Bacillariophyta</taxon>
        <taxon>Bacillariophyceae</taxon>
        <taxon>Bacillariophycidae</taxon>
        <taxon>Naviculales</taxon>
        <taxon>Naviculaceae</taxon>
        <taxon>Seminavis</taxon>
    </lineage>
</organism>
<name>A0A9N8H9N7_9STRA</name>
<evidence type="ECO:0000256" key="1">
    <source>
        <dbReference type="SAM" id="MobiDB-lite"/>
    </source>
</evidence>
<feature type="region of interest" description="Disordered" evidence="1">
    <location>
        <begin position="184"/>
        <end position="214"/>
    </location>
</feature>
<dbReference type="AlphaFoldDB" id="A0A9N8H9N7"/>
<evidence type="ECO:0000313" key="2">
    <source>
        <dbReference type="EMBL" id="CAB9504912.1"/>
    </source>
</evidence>
<evidence type="ECO:0000313" key="3">
    <source>
        <dbReference type="Proteomes" id="UP001153069"/>
    </source>
</evidence>
<protein>
    <submittedName>
        <fullName evidence="2">Uncharacterized protein</fullName>
    </submittedName>
</protein>
<gene>
    <name evidence="2" type="ORF">SEMRO_213_G088410.1</name>
</gene>
<comment type="caution">
    <text evidence="2">The sequence shown here is derived from an EMBL/GenBank/DDBJ whole genome shotgun (WGS) entry which is preliminary data.</text>
</comment>
<dbReference type="EMBL" id="CAICTM010000212">
    <property type="protein sequence ID" value="CAB9504912.1"/>
    <property type="molecule type" value="Genomic_DNA"/>
</dbReference>